<comment type="subcellular location">
    <subcellularLocation>
        <location evidence="1">Cell membrane</location>
        <topology evidence="1">Single-pass type I membrane protein</topology>
    </subcellularLocation>
</comment>
<comment type="similarity">
    <text evidence="2">In the N-terminal section; belongs to the leguminous lectin family.</text>
</comment>
<feature type="binding site" evidence="20">
    <location>
        <position position="353"/>
    </location>
    <ligand>
        <name>ATP</name>
        <dbReference type="ChEBI" id="CHEBI:30616"/>
    </ligand>
</feature>
<keyword evidence="12" id="KW-0418">Kinase</keyword>
<feature type="domain" description="Protein kinase" evidence="23">
    <location>
        <begin position="324"/>
        <end position="600"/>
    </location>
</feature>
<accession>A0A5D2DCH2</accession>
<evidence type="ECO:0000256" key="11">
    <source>
        <dbReference type="ARBA" id="ARBA00022741"/>
    </source>
</evidence>
<proteinExistence type="inferred from homology"/>
<keyword evidence="16" id="KW-0675">Receptor</keyword>
<evidence type="ECO:0000313" key="24">
    <source>
        <dbReference type="EMBL" id="TYG78113.1"/>
    </source>
</evidence>
<evidence type="ECO:0000256" key="22">
    <source>
        <dbReference type="SAM" id="SignalP"/>
    </source>
</evidence>
<feature type="chain" id="PRO_5022999215" description="non-specific serine/threonine protein kinase" evidence="22">
    <location>
        <begin position="18"/>
        <end position="650"/>
    </location>
</feature>
<dbReference type="FunFam" id="3.30.200.20:FF:000112">
    <property type="entry name" value="Lectin-domain containing receptor kinase A4.3"/>
    <property type="match status" value="1"/>
</dbReference>
<evidence type="ECO:0000256" key="10">
    <source>
        <dbReference type="ARBA" id="ARBA00022734"/>
    </source>
</evidence>
<protein>
    <recommendedName>
        <fullName evidence="4">non-specific serine/threonine protein kinase</fullName>
        <ecNumber evidence="4">2.7.11.1</ecNumber>
    </recommendedName>
</protein>
<keyword evidence="25" id="KW-1185">Reference proteome</keyword>
<comment type="catalytic activity">
    <reaction evidence="18">
        <text>L-threonyl-[protein] + ATP = O-phospho-L-threonyl-[protein] + ADP + H(+)</text>
        <dbReference type="Rhea" id="RHEA:46608"/>
        <dbReference type="Rhea" id="RHEA-COMP:11060"/>
        <dbReference type="Rhea" id="RHEA-COMP:11605"/>
        <dbReference type="ChEBI" id="CHEBI:15378"/>
        <dbReference type="ChEBI" id="CHEBI:30013"/>
        <dbReference type="ChEBI" id="CHEBI:30616"/>
        <dbReference type="ChEBI" id="CHEBI:61977"/>
        <dbReference type="ChEBI" id="CHEBI:456216"/>
        <dbReference type="EC" id="2.7.11.1"/>
    </reaction>
</comment>
<dbReference type="EMBL" id="CM017702">
    <property type="protein sequence ID" value="TYG78113.1"/>
    <property type="molecule type" value="Genomic_DNA"/>
</dbReference>
<evidence type="ECO:0000256" key="9">
    <source>
        <dbReference type="ARBA" id="ARBA00022729"/>
    </source>
</evidence>
<keyword evidence="10" id="KW-0430">Lectin</keyword>
<name>A0A5D2DCH2_GOSDA</name>
<evidence type="ECO:0000256" key="4">
    <source>
        <dbReference type="ARBA" id="ARBA00012513"/>
    </source>
</evidence>
<dbReference type="Gene3D" id="1.10.510.10">
    <property type="entry name" value="Transferase(Phosphotransferase) domain 1"/>
    <property type="match status" value="1"/>
</dbReference>
<dbReference type="GO" id="GO:0004674">
    <property type="term" value="F:protein serine/threonine kinase activity"/>
    <property type="evidence" value="ECO:0007669"/>
    <property type="project" value="UniProtKB-KW"/>
</dbReference>
<dbReference type="SUPFAM" id="SSF56112">
    <property type="entry name" value="Protein kinase-like (PK-like)"/>
    <property type="match status" value="1"/>
</dbReference>
<keyword evidence="13 20" id="KW-0067">ATP-binding</keyword>
<evidence type="ECO:0000256" key="15">
    <source>
        <dbReference type="ARBA" id="ARBA00023136"/>
    </source>
</evidence>
<evidence type="ECO:0000256" key="7">
    <source>
        <dbReference type="ARBA" id="ARBA00022679"/>
    </source>
</evidence>
<dbReference type="FunFam" id="2.60.120.200:FF:000051">
    <property type="entry name" value="L-type lectin-domain containing receptor kinase V.9"/>
    <property type="match status" value="1"/>
</dbReference>
<keyword evidence="15 21" id="KW-0472">Membrane</keyword>
<evidence type="ECO:0000256" key="17">
    <source>
        <dbReference type="ARBA" id="ARBA00023180"/>
    </source>
</evidence>
<comment type="similarity">
    <text evidence="3">In the C-terminal section; belongs to the protein kinase superfamily. Ser/Thr protein kinase family.</text>
</comment>
<reference evidence="24 25" key="1">
    <citation type="submission" date="2019-06" db="EMBL/GenBank/DDBJ databases">
        <title>WGS assembly of Gossypium darwinii.</title>
        <authorList>
            <person name="Chen Z.J."/>
            <person name="Sreedasyam A."/>
            <person name="Ando A."/>
            <person name="Song Q."/>
            <person name="De L."/>
            <person name="Hulse-Kemp A."/>
            <person name="Ding M."/>
            <person name="Ye W."/>
            <person name="Kirkbride R."/>
            <person name="Jenkins J."/>
            <person name="Plott C."/>
            <person name="Lovell J."/>
            <person name="Lin Y.-M."/>
            <person name="Vaughn R."/>
            <person name="Liu B."/>
            <person name="Li W."/>
            <person name="Simpson S."/>
            <person name="Scheffler B."/>
            <person name="Saski C."/>
            <person name="Grover C."/>
            <person name="Hu G."/>
            <person name="Conover J."/>
            <person name="Carlson J."/>
            <person name="Shu S."/>
            <person name="Boston L."/>
            <person name="Williams M."/>
            <person name="Peterson D."/>
            <person name="Mcgee K."/>
            <person name="Jones D."/>
            <person name="Wendel J."/>
            <person name="Stelly D."/>
            <person name="Grimwood J."/>
            <person name="Schmutz J."/>
        </authorList>
    </citation>
    <scope>NUCLEOTIDE SEQUENCE [LARGE SCALE GENOMIC DNA]</scope>
    <source>
        <strain evidence="24">1808015.09</strain>
    </source>
</reference>
<feature type="signal peptide" evidence="22">
    <location>
        <begin position="1"/>
        <end position="17"/>
    </location>
</feature>
<evidence type="ECO:0000256" key="14">
    <source>
        <dbReference type="ARBA" id="ARBA00022989"/>
    </source>
</evidence>
<dbReference type="AlphaFoldDB" id="A0A5D2DCH2"/>
<dbReference type="InterPro" id="IPR001220">
    <property type="entry name" value="Legume_lectin_dom"/>
</dbReference>
<dbReference type="PROSITE" id="PS50011">
    <property type="entry name" value="PROTEIN_KINASE_DOM"/>
    <property type="match status" value="1"/>
</dbReference>
<dbReference type="GO" id="GO:0005886">
    <property type="term" value="C:plasma membrane"/>
    <property type="evidence" value="ECO:0007669"/>
    <property type="project" value="UniProtKB-SubCell"/>
</dbReference>
<sequence length="650" mass="71913">MCFRFSILLTLLLIGAAEEVGFIYNGFRSANLNLDGIAEITSNGLLQLTNKTEQQKGHAFHPHLVDFKNSTNGSVFSFSTTFVFAILPEYPTLSGHGIAFVIAPTKGLPTSLPSQYLGLFNKSNNGNDTNHVVAVELDTIRSTEFDDINDNHVGIDINGLTSAKSISAGYYEDVWVEYHGLEKKMDVTLAPFKVPKPNTPLLSLSRDLSSIVNREMYVGFSSSTGSVLTSHYVLGWSFKVNGQAEELTLSRLPKLPRLGPKKKPKVLTTGLPLILVSLALAGVSGAVYWVRRKRKFAEVVEDWELEYGPHRFKFKDLYIATKGFKDKELLGAGGFGRVYRGVLSSNKLEVAVKRVSHESRQGMKEFVAEIVSIGRLRHRNLVQLLGYCRRKGELLLVYDYMPNGSLDKYLHDQPKVTLNWRQRFGVIKGVASGLLYLHGEWEQVVVHRDVKASNVLLDGELNGRLGDFGLARLYDHGTDPQTTHVVGTLGYLAPEHTRTGKANPSTDVFAFGAFLLEVACGRRPIEAQSTTENAVLVDWVYSCWSKGNIMEAKDPNLGSDYVAEEVELVLKLGLLCSHSEPEVRPTMRQVLQFLEGDVSFPEMSSLSLTSSGLIFGRGQGFDDYVMSYSSSVWKGFSNCSVADSLVSEGR</sequence>
<dbReference type="InterPro" id="IPR019825">
    <property type="entry name" value="Lectin_legB_Mn/Ca_BS"/>
</dbReference>
<dbReference type="SMART" id="SM00220">
    <property type="entry name" value="S_TKc"/>
    <property type="match status" value="1"/>
</dbReference>
<dbReference type="InterPro" id="IPR008271">
    <property type="entry name" value="Ser/Thr_kinase_AS"/>
</dbReference>
<keyword evidence="8 21" id="KW-0812">Transmembrane</keyword>
<evidence type="ECO:0000256" key="12">
    <source>
        <dbReference type="ARBA" id="ARBA00022777"/>
    </source>
</evidence>
<evidence type="ECO:0000256" key="5">
    <source>
        <dbReference type="ARBA" id="ARBA00022475"/>
    </source>
</evidence>
<dbReference type="PROSITE" id="PS00108">
    <property type="entry name" value="PROTEIN_KINASE_ST"/>
    <property type="match status" value="1"/>
</dbReference>
<evidence type="ECO:0000259" key="23">
    <source>
        <dbReference type="PROSITE" id="PS50011"/>
    </source>
</evidence>
<dbReference type="GO" id="GO:0030246">
    <property type="term" value="F:carbohydrate binding"/>
    <property type="evidence" value="ECO:0007669"/>
    <property type="project" value="UniProtKB-KW"/>
</dbReference>
<dbReference type="Pfam" id="PF00139">
    <property type="entry name" value="Lectin_legB"/>
    <property type="match status" value="1"/>
</dbReference>
<dbReference type="InterPro" id="IPR000719">
    <property type="entry name" value="Prot_kinase_dom"/>
</dbReference>
<evidence type="ECO:0000256" key="3">
    <source>
        <dbReference type="ARBA" id="ARBA00010217"/>
    </source>
</evidence>
<dbReference type="SUPFAM" id="SSF49899">
    <property type="entry name" value="Concanavalin A-like lectins/glucanases"/>
    <property type="match status" value="1"/>
</dbReference>
<keyword evidence="11 20" id="KW-0547">Nucleotide-binding</keyword>
<organism evidence="24 25">
    <name type="scientific">Gossypium darwinii</name>
    <name type="common">Darwin's cotton</name>
    <name type="synonym">Gossypium barbadense var. darwinii</name>
    <dbReference type="NCBI Taxonomy" id="34276"/>
    <lineage>
        <taxon>Eukaryota</taxon>
        <taxon>Viridiplantae</taxon>
        <taxon>Streptophyta</taxon>
        <taxon>Embryophyta</taxon>
        <taxon>Tracheophyta</taxon>
        <taxon>Spermatophyta</taxon>
        <taxon>Magnoliopsida</taxon>
        <taxon>eudicotyledons</taxon>
        <taxon>Gunneridae</taxon>
        <taxon>Pentapetalae</taxon>
        <taxon>rosids</taxon>
        <taxon>malvids</taxon>
        <taxon>Malvales</taxon>
        <taxon>Malvaceae</taxon>
        <taxon>Malvoideae</taxon>
        <taxon>Gossypium</taxon>
    </lineage>
</organism>
<dbReference type="CDD" id="cd14066">
    <property type="entry name" value="STKc_IRAK"/>
    <property type="match status" value="1"/>
</dbReference>
<keyword evidence="14 21" id="KW-1133">Transmembrane helix</keyword>
<evidence type="ECO:0000256" key="21">
    <source>
        <dbReference type="SAM" id="Phobius"/>
    </source>
</evidence>
<dbReference type="InterPro" id="IPR011009">
    <property type="entry name" value="Kinase-like_dom_sf"/>
</dbReference>
<keyword evidence="5" id="KW-1003">Cell membrane</keyword>
<dbReference type="InterPro" id="IPR050528">
    <property type="entry name" value="L-type_Lectin-RKs"/>
</dbReference>
<dbReference type="PROSITE" id="PS00107">
    <property type="entry name" value="PROTEIN_KINASE_ATP"/>
    <property type="match status" value="1"/>
</dbReference>
<evidence type="ECO:0000256" key="19">
    <source>
        <dbReference type="ARBA" id="ARBA00048679"/>
    </source>
</evidence>
<dbReference type="CDD" id="cd06899">
    <property type="entry name" value="lectin_legume_LecRK_Arcelin_ConA"/>
    <property type="match status" value="1"/>
</dbReference>
<dbReference type="Gene3D" id="3.30.200.20">
    <property type="entry name" value="Phosphorylase Kinase, domain 1"/>
    <property type="match status" value="1"/>
</dbReference>
<dbReference type="Pfam" id="PF00069">
    <property type="entry name" value="Pkinase"/>
    <property type="match status" value="1"/>
</dbReference>
<dbReference type="EC" id="2.7.11.1" evidence="4"/>
<feature type="transmembrane region" description="Helical" evidence="21">
    <location>
        <begin position="270"/>
        <end position="290"/>
    </location>
</feature>
<dbReference type="FunFam" id="1.10.510.10:FF:000108">
    <property type="entry name" value="L-type lectin-domain containing receptor kinase S.4"/>
    <property type="match status" value="1"/>
</dbReference>
<evidence type="ECO:0000256" key="16">
    <source>
        <dbReference type="ARBA" id="ARBA00023170"/>
    </source>
</evidence>
<evidence type="ECO:0000256" key="8">
    <source>
        <dbReference type="ARBA" id="ARBA00022692"/>
    </source>
</evidence>
<comment type="catalytic activity">
    <reaction evidence="19">
        <text>L-seryl-[protein] + ATP = O-phospho-L-seryl-[protein] + ADP + H(+)</text>
        <dbReference type="Rhea" id="RHEA:17989"/>
        <dbReference type="Rhea" id="RHEA-COMP:9863"/>
        <dbReference type="Rhea" id="RHEA-COMP:11604"/>
        <dbReference type="ChEBI" id="CHEBI:15378"/>
        <dbReference type="ChEBI" id="CHEBI:29999"/>
        <dbReference type="ChEBI" id="CHEBI:30616"/>
        <dbReference type="ChEBI" id="CHEBI:83421"/>
        <dbReference type="ChEBI" id="CHEBI:456216"/>
        <dbReference type="EC" id="2.7.11.1"/>
    </reaction>
</comment>
<evidence type="ECO:0000256" key="2">
    <source>
        <dbReference type="ARBA" id="ARBA00008536"/>
    </source>
</evidence>
<dbReference type="PANTHER" id="PTHR27007">
    <property type="match status" value="1"/>
</dbReference>
<keyword evidence="9 22" id="KW-0732">Signal</keyword>
<dbReference type="Proteomes" id="UP000323506">
    <property type="component" value="Chromosome D02"/>
</dbReference>
<dbReference type="GO" id="GO:0005524">
    <property type="term" value="F:ATP binding"/>
    <property type="evidence" value="ECO:0007669"/>
    <property type="project" value="UniProtKB-UniRule"/>
</dbReference>
<evidence type="ECO:0000256" key="18">
    <source>
        <dbReference type="ARBA" id="ARBA00047899"/>
    </source>
</evidence>
<keyword evidence="17" id="KW-0325">Glycoprotein</keyword>
<gene>
    <name evidence="24" type="ORF">ES288_D02G031500v1</name>
</gene>
<evidence type="ECO:0000256" key="6">
    <source>
        <dbReference type="ARBA" id="ARBA00022527"/>
    </source>
</evidence>
<dbReference type="Gene3D" id="2.60.120.200">
    <property type="match status" value="1"/>
</dbReference>
<dbReference type="InterPro" id="IPR017441">
    <property type="entry name" value="Protein_kinase_ATP_BS"/>
</dbReference>
<dbReference type="InterPro" id="IPR013320">
    <property type="entry name" value="ConA-like_dom_sf"/>
</dbReference>
<evidence type="ECO:0000256" key="1">
    <source>
        <dbReference type="ARBA" id="ARBA00004251"/>
    </source>
</evidence>
<dbReference type="PROSITE" id="PS00307">
    <property type="entry name" value="LECTIN_LEGUME_BETA"/>
    <property type="match status" value="1"/>
</dbReference>
<evidence type="ECO:0000256" key="13">
    <source>
        <dbReference type="ARBA" id="ARBA00022840"/>
    </source>
</evidence>
<keyword evidence="6" id="KW-0723">Serine/threonine-protein kinase</keyword>
<evidence type="ECO:0000256" key="20">
    <source>
        <dbReference type="PROSITE-ProRule" id="PRU10141"/>
    </source>
</evidence>
<keyword evidence="7" id="KW-0808">Transferase</keyword>
<evidence type="ECO:0000313" key="25">
    <source>
        <dbReference type="Proteomes" id="UP000323506"/>
    </source>
</evidence>